<keyword evidence="9" id="KW-0653">Protein transport</keyword>
<dbReference type="Pfam" id="PF08294">
    <property type="entry name" value="TIM21"/>
    <property type="match status" value="1"/>
</dbReference>
<comment type="subunit">
    <text evidence="9">Component of the TIM23 complex.</text>
</comment>
<reference evidence="11" key="1">
    <citation type="submission" date="2025-08" db="UniProtKB">
        <authorList>
            <consortium name="RefSeq"/>
        </authorList>
    </citation>
    <scope>IDENTIFICATION</scope>
    <source>
        <tissue evidence="11">Gonads</tissue>
    </source>
</reference>
<organism evidence="10 11">
    <name type="scientific">Sitophilus oryzae</name>
    <name type="common">Rice weevil</name>
    <name type="synonym">Curculio oryzae</name>
    <dbReference type="NCBI Taxonomy" id="7048"/>
    <lineage>
        <taxon>Eukaryota</taxon>
        <taxon>Metazoa</taxon>
        <taxon>Ecdysozoa</taxon>
        <taxon>Arthropoda</taxon>
        <taxon>Hexapoda</taxon>
        <taxon>Insecta</taxon>
        <taxon>Pterygota</taxon>
        <taxon>Neoptera</taxon>
        <taxon>Endopterygota</taxon>
        <taxon>Coleoptera</taxon>
        <taxon>Polyphaga</taxon>
        <taxon>Cucujiformia</taxon>
        <taxon>Curculionidae</taxon>
        <taxon>Dryophthorinae</taxon>
        <taxon>Sitophilus</taxon>
    </lineage>
</organism>
<dbReference type="Gene3D" id="3.10.450.320">
    <property type="entry name" value="Mitochondrial import inner membrane translocase subunit Tim21"/>
    <property type="match status" value="1"/>
</dbReference>
<evidence type="ECO:0000256" key="1">
    <source>
        <dbReference type="ARBA" id="ARBA00004434"/>
    </source>
</evidence>
<evidence type="ECO:0000256" key="6">
    <source>
        <dbReference type="ARBA" id="ARBA00022989"/>
    </source>
</evidence>
<dbReference type="FunFam" id="3.10.450.320:FF:000002">
    <property type="entry name" value="Mitochondrial import inner membrane translocase subunit tim21"/>
    <property type="match status" value="1"/>
</dbReference>
<dbReference type="Proteomes" id="UP000504635">
    <property type="component" value="Unplaced"/>
</dbReference>
<proteinExistence type="inferred from homology"/>
<dbReference type="RefSeq" id="XP_030751159.1">
    <property type="nucleotide sequence ID" value="XM_030895299.1"/>
</dbReference>
<gene>
    <name evidence="11" type="primary">LOC115878718</name>
</gene>
<keyword evidence="9" id="KW-0813">Transport</keyword>
<keyword evidence="10" id="KW-1185">Reference proteome</keyword>
<keyword evidence="6 9" id="KW-1133">Transmembrane helix</keyword>
<protein>
    <recommendedName>
        <fullName evidence="9">Mitochondrial import inner membrane translocase subunit Tim21</fullName>
    </recommendedName>
</protein>
<keyword evidence="9" id="KW-0811">Translocation</keyword>
<dbReference type="PANTHER" id="PTHR13032">
    <property type="entry name" value="MITOCHONDRIAL IMPORT INNER MEMBRANE TRANSLOCASE SUBUNIT TIM21"/>
    <property type="match status" value="1"/>
</dbReference>
<dbReference type="GO" id="GO:0005744">
    <property type="term" value="C:TIM23 mitochondrial import inner membrane translocase complex"/>
    <property type="evidence" value="ECO:0007669"/>
    <property type="project" value="UniProtKB-UniRule"/>
</dbReference>
<dbReference type="InterPro" id="IPR013261">
    <property type="entry name" value="Tim21"/>
</dbReference>
<dbReference type="InterPro" id="IPR038552">
    <property type="entry name" value="Tim21_IMS_sf"/>
</dbReference>
<keyword evidence="7 9" id="KW-0496">Mitochondrion</keyword>
<dbReference type="PANTHER" id="PTHR13032:SF6">
    <property type="entry name" value="MITOCHONDRIAL IMPORT INNER MEMBRANE TRANSLOCASE SUBUNIT TIM21"/>
    <property type="match status" value="1"/>
</dbReference>
<dbReference type="InParanoid" id="A0A6J2XKI5"/>
<evidence type="ECO:0000313" key="10">
    <source>
        <dbReference type="Proteomes" id="UP000504635"/>
    </source>
</evidence>
<keyword evidence="4 9" id="KW-0999">Mitochondrion inner membrane</keyword>
<comment type="similarity">
    <text evidence="2 9">Belongs to the TIM21 family.</text>
</comment>
<dbReference type="GO" id="GO:0030150">
    <property type="term" value="P:protein import into mitochondrial matrix"/>
    <property type="evidence" value="ECO:0007669"/>
    <property type="project" value="UniProtKB-UniRule"/>
</dbReference>
<evidence type="ECO:0000256" key="2">
    <source>
        <dbReference type="ARBA" id="ARBA00010867"/>
    </source>
</evidence>
<evidence type="ECO:0000256" key="8">
    <source>
        <dbReference type="ARBA" id="ARBA00023136"/>
    </source>
</evidence>
<evidence type="ECO:0000256" key="9">
    <source>
        <dbReference type="RuleBase" id="RU367142"/>
    </source>
</evidence>
<dbReference type="OrthoDB" id="436405at2759"/>
<evidence type="ECO:0000313" key="11">
    <source>
        <dbReference type="RefSeq" id="XP_030751159.1"/>
    </source>
</evidence>
<sequence length="213" mass="24139">MVPMRLILNISPQVRKCSPLLYSGIYKRFKSTRSSGLTTSTDSANTELDTNVKPIEKVKEATKTVSYLGIILLGVGITGTLFYAVFGELFSSKSPNNVYSKAAKKCIENTQVEDKLGYPITTYGEETRRGRRQHVSHAIYHDKEGKEHIRMKFYLKGTAHSGTAHLDMVENDSGKYEYRFLFVEVNDMLKNVIIIEDNRYKSPNLSSSLEFSF</sequence>
<keyword evidence="3 9" id="KW-0812">Transmembrane</keyword>
<evidence type="ECO:0000256" key="7">
    <source>
        <dbReference type="ARBA" id="ARBA00023128"/>
    </source>
</evidence>
<comment type="function">
    <text evidence="9">Essential component of the TIM23 complex, a complex that mediates the translocation of transit peptide-containing proteins across the mitochondrial inner membrane.</text>
</comment>
<feature type="transmembrane region" description="Helical" evidence="9">
    <location>
        <begin position="65"/>
        <end position="86"/>
    </location>
</feature>
<evidence type="ECO:0000256" key="4">
    <source>
        <dbReference type="ARBA" id="ARBA00022792"/>
    </source>
</evidence>
<dbReference type="FunCoup" id="A0A6J2XKI5">
    <property type="interactions" value="1165"/>
</dbReference>
<comment type="subcellular location">
    <subcellularLocation>
        <location evidence="1 9">Mitochondrion inner membrane</location>
        <topology evidence="1 9">Single-pass membrane protein</topology>
    </subcellularLocation>
</comment>
<evidence type="ECO:0000256" key="3">
    <source>
        <dbReference type="ARBA" id="ARBA00022692"/>
    </source>
</evidence>
<dbReference type="AlphaFoldDB" id="A0A6J2XKI5"/>
<keyword evidence="5" id="KW-0809">Transit peptide</keyword>
<evidence type="ECO:0000256" key="5">
    <source>
        <dbReference type="ARBA" id="ARBA00022946"/>
    </source>
</evidence>
<dbReference type="GeneID" id="115878718"/>
<name>A0A6J2XKI5_SITOR</name>
<keyword evidence="8 9" id="KW-0472">Membrane</keyword>
<accession>A0A6J2XKI5</accession>
<dbReference type="KEGG" id="soy:115878718"/>